<keyword evidence="8 16" id="KW-0808">Transferase</keyword>
<evidence type="ECO:0000256" key="9">
    <source>
        <dbReference type="ARBA" id="ARBA00022741"/>
    </source>
</evidence>
<dbReference type="Proteomes" id="UP000647133">
    <property type="component" value="Unassembled WGS sequence"/>
</dbReference>
<evidence type="ECO:0000256" key="11">
    <source>
        <dbReference type="ARBA" id="ARBA00022840"/>
    </source>
</evidence>
<evidence type="ECO:0000256" key="5">
    <source>
        <dbReference type="ARBA" id="ARBA00011738"/>
    </source>
</evidence>
<dbReference type="EC" id="2.7.1.33" evidence="6 16"/>
<dbReference type="SUPFAM" id="SSF53067">
    <property type="entry name" value="Actin-like ATPase domain"/>
    <property type="match status" value="2"/>
</dbReference>
<comment type="function">
    <text evidence="16">Catalyzes the phosphorylation of pantothenate (Pan), the first step in CoA biosynthesis.</text>
</comment>
<organism evidence="17 18">
    <name type="scientific">Echinicola arenosa</name>
    <dbReference type="NCBI Taxonomy" id="2774144"/>
    <lineage>
        <taxon>Bacteria</taxon>
        <taxon>Pseudomonadati</taxon>
        <taxon>Bacteroidota</taxon>
        <taxon>Cytophagia</taxon>
        <taxon>Cytophagales</taxon>
        <taxon>Cyclobacteriaceae</taxon>
        <taxon>Echinicola</taxon>
    </lineage>
</organism>
<feature type="active site" description="Proton acceptor" evidence="16">
    <location>
        <position position="91"/>
    </location>
</feature>
<evidence type="ECO:0000256" key="3">
    <source>
        <dbReference type="ARBA" id="ARBA00004496"/>
    </source>
</evidence>
<gene>
    <name evidence="16" type="primary">coaX</name>
    <name evidence="17" type="ORF">IFO69_20290</name>
</gene>
<comment type="cofactor">
    <cofactor evidence="16">
        <name>NH4(+)</name>
        <dbReference type="ChEBI" id="CHEBI:28938"/>
    </cofactor>
    <cofactor evidence="16">
        <name>K(+)</name>
        <dbReference type="ChEBI" id="CHEBI:29103"/>
    </cofactor>
    <text evidence="16">A monovalent cation. Ammonium or potassium.</text>
</comment>
<keyword evidence="16" id="KW-0479">Metal-binding</keyword>
<dbReference type="EMBL" id="JACYTQ010000010">
    <property type="protein sequence ID" value="MBD8491105.1"/>
    <property type="molecule type" value="Genomic_DNA"/>
</dbReference>
<dbReference type="Gene3D" id="3.30.420.40">
    <property type="match status" value="1"/>
</dbReference>
<evidence type="ECO:0000256" key="7">
    <source>
        <dbReference type="ARBA" id="ARBA00022490"/>
    </source>
</evidence>
<dbReference type="PANTHER" id="PTHR34265:SF1">
    <property type="entry name" value="TYPE III PANTOTHENATE KINASE"/>
    <property type="match status" value="1"/>
</dbReference>
<reference evidence="17 18" key="1">
    <citation type="submission" date="2020-09" db="EMBL/GenBank/DDBJ databases">
        <title>Echinicola sp. CAU 1574 isolated from sand of Sido Beach.</title>
        <authorList>
            <person name="Kim W."/>
        </authorList>
    </citation>
    <scope>NUCLEOTIDE SEQUENCE [LARGE SCALE GENOMIC DNA]</scope>
    <source>
        <strain evidence="17 18">CAU 1574</strain>
    </source>
</reference>
<evidence type="ECO:0000256" key="1">
    <source>
        <dbReference type="ARBA" id="ARBA00001206"/>
    </source>
</evidence>
<name>A0ABR9AT94_9BACT</name>
<feature type="binding site" evidence="16">
    <location>
        <position position="115"/>
    </location>
    <ligand>
        <name>ATP</name>
        <dbReference type="ChEBI" id="CHEBI:30616"/>
    </ligand>
</feature>
<dbReference type="HAMAP" id="MF_01274">
    <property type="entry name" value="Pantothen_kinase_3"/>
    <property type="match status" value="1"/>
</dbReference>
<evidence type="ECO:0000256" key="2">
    <source>
        <dbReference type="ARBA" id="ARBA00001958"/>
    </source>
</evidence>
<comment type="subunit">
    <text evidence="5 16">Homodimer.</text>
</comment>
<evidence type="ECO:0000256" key="6">
    <source>
        <dbReference type="ARBA" id="ARBA00012102"/>
    </source>
</evidence>
<evidence type="ECO:0000256" key="16">
    <source>
        <dbReference type="HAMAP-Rule" id="MF_01274"/>
    </source>
</evidence>
<evidence type="ECO:0000256" key="14">
    <source>
        <dbReference type="ARBA" id="ARBA00038036"/>
    </source>
</evidence>
<evidence type="ECO:0000256" key="13">
    <source>
        <dbReference type="ARBA" id="ARBA00022993"/>
    </source>
</evidence>
<dbReference type="RefSeq" id="WP_192011979.1">
    <property type="nucleotide sequence ID" value="NZ_JACYTQ010000010.1"/>
</dbReference>
<dbReference type="CDD" id="cd24015">
    <property type="entry name" value="ASKHA_NBD_PanK-III"/>
    <property type="match status" value="1"/>
</dbReference>
<feature type="binding site" evidence="16">
    <location>
        <position position="82"/>
    </location>
    <ligand>
        <name>substrate</name>
    </ligand>
</feature>
<dbReference type="GO" id="GO:0016301">
    <property type="term" value="F:kinase activity"/>
    <property type="evidence" value="ECO:0007669"/>
    <property type="project" value="UniProtKB-KW"/>
</dbReference>
<keyword evidence="10 16" id="KW-0418">Kinase</keyword>
<feature type="binding site" evidence="16">
    <location>
        <position position="112"/>
    </location>
    <ligand>
        <name>K(+)</name>
        <dbReference type="ChEBI" id="CHEBI:29103"/>
    </ligand>
</feature>
<comment type="similarity">
    <text evidence="14 16">Belongs to the type III pantothenate kinase family.</text>
</comment>
<proteinExistence type="inferred from homology"/>
<sequence>MKNLVIDIGNTRIKAAMFEGLALQEEFSVEYMDELRNHIQEWVFDHVMVSSVRWNKEELELMLPFGFFFLDRETRFPVENHYETPHTLGLDRLAAAIGAYSLVEKGPVLSVDLGTCITFDFIDSADRYLGGAISPGIQMRFQAMHRQTAKLPLVEMVMGEERPSFIGKNTVEGMKSGVYYGIQKEIEGTISQYQHQHQGLKVFICGGDAKFFESLTKDHIFVIPNLVLHGLNRILIYNVNKN</sequence>
<evidence type="ECO:0000313" key="18">
    <source>
        <dbReference type="Proteomes" id="UP000647133"/>
    </source>
</evidence>
<evidence type="ECO:0000256" key="8">
    <source>
        <dbReference type="ARBA" id="ARBA00022679"/>
    </source>
</evidence>
<keyword evidence="11 16" id="KW-0067">ATP-binding</keyword>
<accession>A0ABR9AT94</accession>
<feature type="binding site" evidence="16">
    <location>
        <begin position="89"/>
        <end position="92"/>
    </location>
    <ligand>
        <name>substrate</name>
    </ligand>
</feature>
<keyword evidence="7 16" id="KW-0963">Cytoplasm</keyword>
<evidence type="ECO:0000256" key="10">
    <source>
        <dbReference type="ARBA" id="ARBA00022777"/>
    </source>
</evidence>
<evidence type="ECO:0000313" key="17">
    <source>
        <dbReference type="EMBL" id="MBD8491105.1"/>
    </source>
</evidence>
<keyword evidence="9 16" id="KW-0547">Nucleotide-binding</keyword>
<keyword evidence="13 16" id="KW-0173">Coenzyme A biosynthesis</keyword>
<evidence type="ECO:0000256" key="12">
    <source>
        <dbReference type="ARBA" id="ARBA00022958"/>
    </source>
</evidence>
<evidence type="ECO:0000256" key="15">
    <source>
        <dbReference type="ARBA" id="ARBA00040883"/>
    </source>
</evidence>
<comment type="catalytic activity">
    <reaction evidence="1 16">
        <text>(R)-pantothenate + ATP = (R)-4'-phosphopantothenate + ADP + H(+)</text>
        <dbReference type="Rhea" id="RHEA:16373"/>
        <dbReference type="ChEBI" id="CHEBI:10986"/>
        <dbReference type="ChEBI" id="CHEBI:15378"/>
        <dbReference type="ChEBI" id="CHEBI:29032"/>
        <dbReference type="ChEBI" id="CHEBI:30616"/>
        <dbReference type="ChEBI" id="CHEBI:456216"/>
        <dbReference type="EC" id="2.7.1.33"/>
    </reaction>
</comment>
<keyword evidence="18" id="KW-1185">Reference proteome</keyword>
<protein>
    <recommendedName>
        <fullName evidence="15 16">Type III pantothenate kinase</fullName>
        <ecNumber evidence="6 16">2.7.1.33</ecNumber>
    </recommendedName>
    <alternativeName>
        <fullName evidence="16">PanK-III</fullName>
    </alternativeName>
    <alternativeName>
        <fullName evidence="16">Pantothenic acid kinase</fullName>
    </alternativeName>
</protein>
<dbReference type="PANTHER" id="PTHR34265">
    <property type="entry name" value="TYPE III PANTOTHENATE KINASE"/>
    <property type="match status" value="1"/>
</dbReference>
<comment type="cofactor">
    <cofactor evidence="2">
        <name>K(+)</name>
        <dbReference type="ChEBI" id="CHEBI:29103"/>
    </cofactor>
</comment>
<comment type="caution">
    <text evidence="17">The sequence shown here is derived from an EMBL/GenBank/DDBJ whole genome shotgun (WGS) entry which is preliminary data.</text>
</comment>
<evidence type="ECO:0000256" key="4">
    <source>
        <dbReference type="ARBA" id="ARBA00005225"/>
    </source>
</evidence>
<dbReference type="InterPro" id="IPR004619">
    <property type="entry name" value="Type_III_PanK"/>
</dbReference>
<dbReference type="InterPro" id="IPR043129">
    <property type="entry name" value="ATPase_NBD"/>
</dbReference>
<dbReference type="NCBIfam" id="TIGR00671">
    <property type="entry name" value="baf"/>
    <property type="match status" value="1"/>
</dbReference>
<feature type="binding site" evidence="16">
    <location>
        <position position="170"/>
    </location>
    <ligand>
        <name>substrate</name>
    </ligand>
</feature>
<comment type="pathway">
    <text evidence="4 16">Cofactor biosynthesis; coenzyme A biosynthesis; CoA from (R)-pantothenate: step 1/5.</text>
</comment>
<feature type="binding site" evidence="16">
    <location>
        <begin position="7"/>
        <end position="14"/>
    </location>
    <ligand>
        <name>ATP</name>
        <dbReference type="ChEBI" id="CHEBI:30616"/>
    </ligand>
</feature>
<comment type="subcellular location">
    <subcellularLocation>
        <location evidence="3 16">Cytoplasm</location>
    </subcellularLocation>
</comment>
<keyword evidence="12 16" id="KW-0630">Potassium</keyword>
<dbReference type="Pfam" id="PF03309">
    <property type="entry name" value="Pan_kinase"/>
    <property type="match status" value="1"/>
</dbReference>